<dbReference type="Gene3D" id="3.40.50.150">
    <property type="entry name" value="Vaccinia Virus protein VP39"/>
    <property type="match status" value="1"/>
</dbReference>
<dbReference type="InterPro" id="IPR002877">
    <property type="entry name" value="RNA_MeTrfase_FtsJ_dom"/>
</dbReference>
<evidence type="ECO:0000256" key="2">
    <source>
        <dbReference type="ARBA" id="ARBA00022552"/>
    </source>
</evidence>
<name>A3LTA5_PICST</name>
<dbReference type="HOGENOM" id="CLU_776378_0_0_1"/>
<dbReference type="GO" id="GO:0005739">
    <property type="term" value="C:mitochondrion"/>
    <property type="evidence" value="ECO:0007669"/>
    <property type="project" value="TreeGrafter"/>
</dbReference>
<dbReference type="InterPro" id="IPR050082">
    <property type="entry name" value="RNA_methyltr_RlmE"/>
</dbReference>
<dbReference type="RefSeq" id="XP_001384066.2">
    <property type="nucleotide sequence ID" value="XM_001384029.1"/>
</dbReference>
<feature type="region of interest" description="Disordered" evidence="8">
    <location>
        <begin position="38"/>
        <end position="57"/>
    </location>
</feature>
<organism evidence="10 11">
    <name type="scientific">Scheffersomyces stipitis (strain ATCC 58785 / CBS 6054 / NBRC 10063 / NRRL Y-11545)</name>
    <name type="common">Yeast</name>
    <name type="synonym">Pichia stipitis</name>
    <dbReference type="NCBI Taxonomy" id="322104"/>
    <lineage>
        <taxon>Eukaryota</taxon>
        <taxon>Fungi</taxon>
        <taxon>Dikarya</taxon>
        <taxon>Ascomycota</taxon>
        <taxon>Saccharomycotina</taxon>
        <taxon>Pichiomycetes</taxon>
        <taxon>Debaryomycetaceae</taxon>
        <taxon>Scheffersomyces</taxon>
    </lineage>
</organism>
<dbReference type="PANTHER" id="PTHR10920">
    <property type="entry name" value="RIBOSOMAL RNA METHYLTRANSFERASE"/>
    <property type="match status" value="1"/>
</dbReference>
<dbReference type="eggNOG" id="KOG4589">
    <property type="taxonomic scope" value="Eukaryota"/>
</dbReference>
<keyword evidence="5" id="KW-0949">S-adenosyl-L-methionine</keyword>
<evidence type="ECO:0000256" key="5">
    <source>
        <dbReference type="ARBA" id="ARBA00022691"/>
    </source>
</evidence>
<evidence type="ECO:0000256" key="8">
    <source>
        <dbReference type="SAM" id="MobiDB-lite"/>
    </source>
</evidence>
<evidence type="ECO:0000256" key="4">
    <source>
        <dbReference type="ARBA" id="ARBA00022679"/>
    </source>
</evidence>
<reference evidence="10 11" key="1">
    <citation type="journal article" date="2007" name="Nat. Biotechnol.">
        <title>Genome sequence of the lignocellulose-bioconverting and xylose-fermenting yeast Pichia stipitis.</title>
        <authorList>
            <person name="Jeffries T.W."/>
            <person name="Grigoriev I.V."/>
            <person name="Grimwood J."/>
            <person name="Laplaza J.M."/>
            <person name="Aerts A."/>
            <person name="Salamov A."/>
            <person name="Schmutz J."/>
            <person name="Lindquist E."/>
            <person name="Dehal P."/>
            <person name="Shapiro H."/>
            <person name="Jin Y.S."/>
            <person name="Passoth V."/>
            <person name="Richardson P.M."/>
        </authorList>
    </citation>
    <scope>NUCLEOTIDE SEQUENCE [LARGE SCALE GENOMIC DNA]</scope>
    <source>
        <strain evidence="11">ATCC 58785 / CBS 6054 / NBRC 10063 / NRRL Y-11545</strain>
    </source>
</reference>
<gene>
    <name evidence="10" type="ORF">PICST_83107</name>
</gene>
<dbReference type="GeneID" id="4838403"/>
<keyword evidence="3" id="KW-0489">Methyltransferase</keyword>
<keyword evidence="2" id="KW-0698">rRNA processing</keyword>
<feature type="coiled-coil region" evidence="7">
    <location>
        <begin position="189"/>
        <end position="216"/>
    </location>
</feature>
<evidence type="ECO:0000256" key="7">
    <source>
        <dbReference type="SAM" id="Coils"/>
    </source>
</evidence>
<dbReference type="InParanoid" id="A3LTA5"/>
<dbReference type="EMBL" id="CP000498">
    <property type="protein sequence ID" value="ABN66037.2"/>
    <property type="molecule type" value="Genomic_DNA"/>
</dbReference>
<evidence type="ECO:0000256" key="1">
    <source>
        <dbReference type="ARBA" id="ARBA00009258"/>
    </source>
</evidence>
<keyword evidence="11" id="KW-1185">Reference proteome</keyword>
<evidence type="ECO:0000313" key="11">
    <source>
        <dbReference type="Proteomes" id="UP000002258"/>
    </source>
</evidence>
<dbReference type="STRING" id="322104.A3LTA5"/>
<comment type="similarity">
    <text evidence="1">Belongs to the class I-like SAM-binding methyltransferase superfamily. RNA methyltransferase RlmE family.</text>
</comment>
<feature type="domain" description="Ribosomal RNA methyltransferase FtsJ" evidence="9">
    <location>
        <begin position="69"/>
        <end position="334"/>
    </location>
</feature>
<evidence type="ECO:0000256" key="3">
    <source>
        <dbReference type="ARBA" id="ARBA00022603"/>
    </source>
</evidence>
<evidence type="ECO:0000259" key="9">
    <source>
        <dbReference type="Pfam" id="PF01728"/>
    </source>
</evidence>
<accession>A3LTA5</accession>
<evidence type="ECO:0000313" key="10">
    <source>
        <dbReference type="EMBL" id="ABN66037.2"/>
    </source>
</evidence>
<sequence length="357" mass="41019">MIIRSSSFKPFETTLVSGSLLFRKWFSYTLHPAARGADVGPERVKNPNSSKKPSRQEKIDTINMAMQSKLYKIDSECNVFNDKVKKVIDLGYVPGNWMSYAKFRMCQIHKLEEEEFKDKCHILGFDLLFSTPPLGVSTIQGNIFSRMAHKNIVNHFKEIALREHHSKLRMKVQENDEFQNSYYVKEQNDVVLEAEIEELSKSLNSLKQNKREKLLEGLEYRADLILSDLSRPFMQQGGFFNHTQSRPYLRFNVNPGLNNPLLDPLKSSIDMSDATLLLSCNALRPDGTLVLRLSKADPNDIQIELLESRLSEVFNKVKTWTAAGSNEVSKHQELVYVCSGKKNDSEYDINNIFHFKS</sequence>
<dbReference type="PANTHER" id="PTHR10920:SF18">
    <property type="entry name" value="RRNA METHYLTRANSFERASE 2, MITOCHONDRIAL"/>
    <property type="match status" value="1"/>
</dbReference>
<dbReference type="OMA" id="FKEISWT"/>
<dbReference type="GO" id="GO:0008650">
    <property type="term" value="F:rRNA (uridine-2'-O-)-methyltransferase activity"/>
    <property type="evidence" value="ECO:0007669"/>
    <property type="project" value="TreeGrafter"/>
</dbReference>
<proteinExistence type="inferred from homology"/>
<dbReference type="Proteomes" id="UP000002258">
    <property type="component" value="Chromosome 4"/>
</dbReference>
<dbReference type="Pfam" id="PF01728">
    <property type="entry name" value="FtsJ"/>
    <property type="match status" value="1"/>
</dbReference>
<dbReference type="InterPro" id="IPR029063">
    <property type="entry name" value="SAM-dependent_MTases_sf"/>
</dbReference>
<protein>
    <recommendedName>
        <fullName evidence="6">rRNA methyltransferase 2, mitochondrial</fullName>
    </recommendedName>
</protein>
<keyword evidence="4" id="KW-0808">Transferase</keyword>
<dbReference type="OrthoDB" id="20105at2759"/>
<dbReference type="AlphaFoldDB" id="A3LTA5"/>
<keyword evidence="7" id="KW-0175">Coiled coil</keyword>
<dbReference type="KEGG" id="pic:PICST_83107"/>
<dbReference type="SUPFAM" id="SSF53335">
    <property type="entry name" value="S-adenosyl-L-methionine-dependent methyltransferases"/>
    <property type="match status" value="1"/>
</dbReference>
<evidence type="ECO:0000256" key="6">
    <source>
        <dbReference type="ARBA" id="ARBA00041184"/>
    </source>
</evidence>